<evidence type="ECO:0000256" key="1">
    <source>
        <dbReference type="SAM" id="MobiDB-lite"/>
    </source>
</evidence>
<name>A0A0C3EZ17_PILCF</name>
<reference evidence="2 3" key="1">
    <citation type="submission" date="2014-04" db="EMBL/GenBank/DDBJ databases">
        <authorList>
            <consortium name="DOE Joint Genome Institute"/>
            <person name="Kuo A."/>
            <person name="Tarkka M."/>
            <person name="Buscot F."/>
            <person name="Kohler A."/>
            <person name="Nagy L.G."/>
            <person name="Floudas D."/>
            <person name="Copeland A."/>
            <person name="Barry K.W."/>
            <person name="Cichocki N."/>
            <person name="Veneault-Fourrey C."/>
            <person name="LaButti K."/>
            <person name="Lindquist E.A."/>
            <person name="Lipzen A."/>
            <person name="Lundell T."/>
            <person name="Morin E."/>
            <person name="Murat C."/>
            <person name="Sun H."/>
            <person name="Tunlid A."/>
            <person name="Henrissat B."/>
            <person name="Grigoriev I.V."/>
            <person name="Hibbett D.S."/>
            <person name="Martin F."/>
            <person name="Nordberg H.P."/>
            <person name="Cantor M.N."/>
            <person name="Hua S.X."/>
        </authorList>
    </citation>
    <scope>NUCLEOTIDE SEQUENCE [LARGE SCALE GENOMIC DNA]</scope>
    <source>
        <strain evidence="2 3">F 1598</strain>
    </source>
</reference>
<protein>
    <recommendedName>
        <fullName evidence="4">C2H2-type domain-containing protein</fullName>
    </recommendedName>
</protein>
<dbReference type="OrthoDB" id="2676167at2759"/>
<dbReference type="EMBL" id="KN833021">
    <property type="protein sequence ID" value="KIM77790.1"/>
    <property type="molecule type" value="Genomic_DNA"/>
</dbReference>
<feature type="compositionally biased region" description="Polar residues" evidence="1">
    <location>
        <begin position="152"/>
        <end position="163"/>
    </location>
</feature>
<gene>
    <name evidence="2" type="ORF">PILCRDRAFT_609515</name>
</gene>
<dbReference type="HOGENOM" id="CLU_977004_0_0_1"/>
<dbReference type="AlphaFoldDB" id="A0A0C3EZ17"/>
<dbReference type="Proteomes" id="UP000054166">
    <property type="component" value="Unassembled WGS sequence"/>
</dbReference>
<reference evidence="3" key="2">
    <citation type="submission" date="2015-01" db="EMBL/GenBank/DDBJ databases">
        <title>Evolutionary Origins and Diversification of the Mycorrhizal Mutualists.</title>
        <authorList>
            <consortium name="DOE Joint Genome Institute"/>
            <consortium name="Mycorrhizal Genomics Consortium"/>
            <person name="Kohler A."/>
            <person name="Kuo A."/>
            <person name="Nagy L.G."/>
            <person name="Floudas D."/>
            <person name="Copeland A."/>
            <person name="Barry K.W."/>
            <person name="Cichocki N."/>
            <person name="Veneault-Fourrey C."/>
            <person name="LaButti K."/>
            <person name="Lindquist E.A."/>
            <person name="Lipzen A."/>
            <person name="Lundell T."/>
            <person name="Morin E."/>
            <person name="Murat C."/>
            <person name="Riley R."/>
            <person name="Ohm R."/>
            <person name="Sun H."/>
            <person name="Tunlid A."/>
            <person name="Henrissat B."/>
            <person name="Grigoriev I.V."/>
            <person name="Hibbett D.S."/>
            <person name="Martin F."/>
        </authorList>
    </citation>
    <scope>NUCLEOTIDE SEQUENCE [LARGE SCALE GENOMIC DNA]</scope>
    <source>
        <strain evidence="3">F 1598</strain>
    </source>
</reference>
<keyword evidence="3" id="KW-1185">Reference proteome</keyword>
<dbReference type="InParanoid" id="A0A0C3EZ17"/>
<evidence type="ECO:0000313" key="3">
    <source>
        <dbReference type="Proteomes" id="UP000054166"/>
    </source>
</evidence>
<feature type="region of interest" description="Disordered" evidence="1">
    <location>
        <begin position="152"/>
        <end position="172"/>
    </location>
</feature>
<evidence type="ECO:0000313" key="2">
    <source>
        <dbReference type="EMBL" id="KIM77790.1"/>
    </source>
</evidence>
<accession>A0A0C3EZ17</accession>
<evidence type="ECO:0008006" key="4">
    <source>
        <dbReference type="Google" id="ProtNLM"/>
    </source>
</evidence>
<organism evidence="2 3">
    <name type="scientific">Piloderma croceum (strain F 1598)</name>
    <dbReference type="NCBI Taxonomy" id="765440"/>
    <lineage>
        <taxon>Eukaryota</taxon>
        <taxon>Fungi</taxon>
        <taxon>Dikarya</taxon>
        <taxon>Basidiomycota</taxon>
        <taxon>Agaricomycotina</taxon>
        <taxon>Agaricomycetes</taxon>
        <taxon>Agaricomycetidae</taxon>
        <taxon>Atheliales</taxon>
        <taxon>Atheliaceae</taxon>
        <taxon>Piloderma</taxon>
    </lineage>
</organism>
<sequence>MDPLLQMSPITMGHTYANSEQPANPYGVYTFPPSGETVNHFLSRPTMSSSRPVQPYNTAAASAQAMVHGESPPTPARYVSQAEQVVAQHGPSLPRHHYLPPPLPAGNSLASPFADVRPAFVTREMQPDGLTMPTFQMQNFVNHPLPPSTYTSVTDAVSATPTRQRPKKRTPECEKHSRMCGWNSTCTVKVHPDNVRDHLRAHMEDVGNVNAHCRYAGCNKVLRKDGLVRHYLTHFGARVECCGCKKDFARPDEITRGHRTKDKIRCSSRRWRRFIVDDNGGRNYI</sequence>
<proteinExistence type="predicted"/>